<dbReference type="Pfam" id="PF13116">
    <property type="entry name" value="YhdP"/>
    <property type="match status" value="1"/>
</dbReference>
<sequence>MSDTSRSSSRTPKARHVGKGVMWLLNLALGLTTVGVLSIAGAVVYLKNNPVTAPVWVQSRIEARLEQVLPEARITFGEMAFVMEDNWTPRVRLRDVVVQSLDGQELLHFNEFRATLASGPLLQRQFQPRDLSLSGMVATLRRSADGSFFLQSGLSGLSGNRQAATLPQLVGQVDTLLLSPAMSALREVDLRALTLRYEDVRADRVWTMDGGRLRLIRDGENLTISADLAVLDGGAGVATLAANYTSRIGETEAEFGVNFDGVAAGDIAAQGPAFAWLGVLQAPISGSVRSGFTPQGRFAPLAASLNISEGVVQPNAATEPIPFEEARSYFNYDPEARFLQFDALSVRSKWISGEAAGSAALGLDAQGSTLTDLVGQINLSGLRANPADLYEAPVELAGVDLDFRLTLDPFKLTLGRAQLSDQGKTAILNGVVEADPKGWRLALDARMDAIERDRLLTLWPERAAPGTRDWVATNLKAGQVSNIDLALRRAPDMTPQTYLAFDFEEGDVRYVKTLPNITDAQGHFSLAENRLVVSVDKGDVIPPQGGAIEMSGSSFIIPDVRAKDGTPAVVRLKTRSSVTAALSLLNMPPLSVMDKANLPEALAGGEAELEGTLAMTLRKGQRIKVDYHVNGGLRRLNSDVLVKGRKIEADRLELRADNKAFRLEGPASLDGLPVNVSYTQPVGKGAGPAKLLADLELSERTLDRFGVALPPGTVSGSGKAEVEITIAKGKPPQLKLQSDLRGIRVSVPQVSWSKPASRAGALALSIELGSVPKVESLSFSAPGLAANGSVTLGANAALERVRFDSVKVGDWLDVPLDLIGRGKGRPVQVVLRGGTLDLRRAEFGDSKPNPAAPPMEVALNRLQITDTIALTGIKGRFNTAKGLDGNFQAQLNGAVPVQGRLLPQSGRSAVRLQSDDAGAVLRAAGLLKQVVGGSLSLVLLPVGSGGAFDGKLDVGGVAIKDAPGIAALLNAVSVVGLVNELNGDGIYFDEVEARFRLTPNRLTLTEASAVGASMGLSMDGTYVLNTGQIAMQGVISPVYLLNGIGSLFTRKGEGLIGFNYALSGLAKEPKVSVNPLSALTPAMFREIFRAPPPDLPEVDGITESTLPSEPQNTERPVARTFEGR</sequence>
<accession>A0A7W6MBE0</accession>
<keyword evidence="5" id="KW-1185">Reference proteome</keyword>
<dbReference type="InterPro" id="IPR025263">
    <property type="entry name" value="YhdP_central"/>
</dbReference>
<feature type="region of interest" description="Disordered" evidence="1">
    <location>
        <begin position="1093"/>
        <end position="1124"/>
    </location>
</feature>
<keyword evidence="2" id="KW-0472">Membrane</keyword>
<organism evidence="4 5">
    <name type="scientific">Sulfitobacter noctilucicola</name>
    <dbReference type="NCBI Taxonomy" id="1342301"/>
    <lineage>
        <taxon>Bacteria</taxon>
        <taxon>Pseudomonadati</taxon>
        <taxon>Pseudomonadota</taxon>
        <taxon>Alphaproteobacteria</taxon>
        <taxon>Rhodobacterales</taxon>
        <taxon>Roseobacteraceae</taxon>
        <taxon>Sulfitobacter</taxon>
    </lineage>
</organism>
<comment type="caution">
    <text evidence="4">The sequence shown here is derived from an EMBL/GenBank/DDBJ whole genome shotgun (WGS) entry which is preliminary data.</text>
</comment>
<dbReference type="RefSeq" id="WP_025054015.1">
    <property type="nucleotide sequence ID" value="NZ_JACIFU010000005.1"/>
</dbReference>
<dbReference type="AlphaFoldDB" id="A0A7W6MBE0"/>
<gene>
    <name evidence="4" type="ORF">GGR93_003480</name>
</gene>
<evidence type="ECO:0000259" key="3">
    <source>
        <dbReference type="Pfam" id="PF13116"/>
    </source>
</evidence>
<evidence type="ECO:0000256" key="1">
    <source>
        <dbReference type="SAM" id="MobiDB-lite"/>
    </source>
</evidence>
<keyword evidence="2" id="KW-0812">Transmembrane</keyword>
<feature type="compositionally biased region" description="Polar residues" evidence="1">
    <location>
        <begin position="1102"/>
        <end position="1114"/>
    </location>
</feature>
<evidence type="ECO:0000313" key="5">
    <source>
        <dbReference type="Proteomes" id="UP000565745"/>
    </source>
</evidence>
<reference evidence="4 5" key="1">
    <citation type="submission" date="2020-08" db="EMBL/GenBank/DDBJ databases">
        <title>Genomic Encyclopedia of Type Strains, Phase IV (KMG-IV): sequencing the most valuable type-strain genomes for metagenomic binning, comparative biology and taxonomic classification.</title>
        <authorList>
            <person name="Goeker M."/>
        </authorList>
    </citation>
    <scope>NUCLEOTIDE SEQUENCE [LARGE SCALE GENOMIC DNA]</scope>
    <source>
        <strain evidence="4 5">DSM 101015</strain>
    </source>
</reference>
<feature type="domain" description="YhdP central" evidence="3">
    <location>
        <begin position="382"/>
        <end position="768"/>
    </location>
</feature>
<keyword evidence="2" id="KW-1133">Transmembrane helix</keyword>
<proteinExistence type="predicted"/>
<dbReference type="EMBL" id="JACIFU010000005">
    <property type="protein sequence ID" value="MBB4175677.1"/>
    <property type="molecule type" value="Genomic_DNA"/>
</dbReference>
<evidence type="ECO:0000313" key="4">
    <source>
        <dbReference type="EMBL" id="MBB4175677.1"/>
    </source>
</evidence>
<feature type="transmembrane region" description="Helical" evidence="2">
    <location>
        <begin position="21"/>
        <end position="46"/>
    </location>
</feature>
<name>A0A7W6MBE0_9RHOB</name>
<protein>
    <recommendedName>
        <fullName evidence="3">YhdP central domain-containing protein</fullName>
    </recommendedName>
</protein>
<evidence type="ECO:0000256" key="2">
    <source>
        <dbReference type="SAM" id="Phobius"/>
    </source>
</evidence>
<dbReference type="Proteomes" id="UP000565745">
    <property type="component" value="Unassembled WGS sequence"/>
</dbReference>